<dbReference type="GO" id="GO:0008081">
    <property type="term" value="F:phosphoric diester hydrolase activity"/>
    <property type="evidence" value="ECO:0007669"/>
    <property type="project" value="InterPro"/>
</dbReference>
<sequence>MSTLDDGRSLHTLTVPGSHDTCAYTVDDALVRTQYAPLDAQLMHGVRMLDIRCRHVRDESSRATSPAARESGGVARNANDKVARTIDDLRRIIEENPRFTLEDIWTCYRGTLARFLKWDANAFEQIKALAQNPHHLQHTSTRVV</sequence>
<accession>A0AAW3NC74</accession>
<dbReference type="GO" id="GO:0006629">
    <property type="term" value="P:lipid metabolic process"/>
    <property type="evidence" value="ECO:0007669"/>
    <property type="project" value="InterPro"/>
</dbReference>
<organism evidence="1 2">
    <name type="scientific">Burkholderia ubonensis</name>
    <dbReference type="NCBI Taxonomy" id="101571"/>
    <lineage>
        <taxon>Bacteria</taxon>
        <taxon>Pseudomonadati</taxon>
        <taxon>Pseudomonadota</taxon>
        <taxon>Betaproteobacteria</taxon>
        <taxon>Burkholderiales</taxon>
        <taxon>Burkholderiaceae</taxon>
        <taxon>Burkholderia</taxon>
        <taxon>Burkholderia cepacia complex</taxon>
    </lineage>
</organism>
<evidence type="ECO:0000313" key="2">
    <source>
        <dbReference type="Proteomes" id="UP000056732"/>
    </source>
</evidence>
<reference evidence="1 2" key="1">
    <citation type="submission" date="2015-11" db="EMBL/GenBank/DDBJ databases">
        <title>Expanding the genomic diversity of Burkholderia species for the development of highly accurate diagnostics.</title>
        <authorList>
            <person name="Sahl J."/>
            <person name="Keim P."/>
            <person name="Wagner D."/>
        </authorList>
    </citation>
    <scope>NUCLEOTIDE SEQUENCE [LARGE SCALE GENOMIC DNA]</scope>
    <source>
        <strain evidence="1 2">MSMB1137WGS</strain>
    </source>
</reference>
<dbReference type="InterPro" id="IPR017946">
    <property type="entry name" value="PLC-like_Pdiesterase_TIM-brl"/>
</dbReference>
<protein>
    <submittedName>
        <fullName evidence="1">Uncharacterized protein</fullName>
    </submittedName>
</protein>
<dbReference type="PROSITE" id="PS50007">
    <property type="entry name" value="PIPLC_X_DOMAIN"/>
    <property type="match status" value="1"/>
</dbReference>
<comment type="caution">
    <text evidence="1">The sequence shown here is derived from an EMBL/GenBank/DDBJ whole genome shotgun (WGS) entry which is preliminary data.</text>
</comment>
<dbReference type="EMBL" id="LPDO01000067">
    <property type="protein sequence ID" value="KVT54103.1"/>
    <property type="molecule type" value="Genomic_DNA"/>
</dbReference>
<dbReference type="AlphaFoldDB" id="A0AAW3NC74"/>
<proteinExistence type="predicted"/>
<dbReference type="SUPFAM" id="SSF51695">
    <property type="entry name" value="PLC-like phosphodiesterases"/>
    <property type="match status" value="1"/>
</dbReference>
<gene>
    <name evidence="1" type="ORF">WK53_04320</name>
</gene>
<dbReference type="Gene3D" id="3.20.20.190">
    <property type="entry name" value="Phosphatidylinositol (PI) phosphodiesterase"/>
    <property type="match status" value="1"/>
</dbReference>
<dbReference type="Proteomes" id="UP000056732">
    <property type="component" value="Unassembled WGS sequence"/>
</dbReference>
<evidence type="ECO:0000313" key="1">
    <source>
        <dbReference type="EMBL" id="KVT54103.1"/>
    </source>
</evidence>
<name>A0AAW3NC74_9BURK</name>